<reference evidence="5" key="2">
    <citation type="submission" date="2017-05" db="EMBL/GenBank/DDBJ databases">
        <title>Draft genome sequence of Geobacter pelophilus, a iron(III)-reducing bacteria.</title>
        <authorList>
            <person name="Aoyagi T."/>
            <person name="Koike H."/>
            <person name="Morita T."/>
            <person name="Sato Y."/>
            <person name="Habe H."/>
            <person name="Hori T."/>
        </authorList>
    </citation>
    <scope>NUCLEOTIDE SEQUENCE [LARGE SCALE GENOMIC DNA]</scope>
    <source>
        <strain evidence="5">Drf2</strain>
    </source>
</reference>
<keyword evidence="2" id="KW-0456">Lyase</keyword>
<dbReference type="EMBL" id="BDQG01000001">
    <property type="protein sequence ID" value="GAW65402.1"/>
    <property type="molecule type" value="Genomic_DNA"/>
</dbReference>
<comment type="similarity">
    <text evidence="1 3">Belongs to the enoyl-CoA hydratase/isomerase family.</text>
</comment>
<keyword evidence="5" id="KW-1185">Reference proteome</keyword>
<dbReference type="PANTHER" id="PTHR11941:SF54">
    <property type="entry name" value="ENOYL-COA HYDRATASE, MITOCHONDRIAL"/>
    <property type="match status" value="1"/>
</dbReference>
<organism evidence="4 5">
    <name type="scientific">Geoanaerobacter pelophilus</name>
    <dbReference type="NCBI Taxonomy" id="60036"/>
    <lineage>
        <taxon>Bacteria</taxon>
        <taxon>Pseudomonadati</taxon>
        <taxon>Thermodesulfobacteriota</taxon>
        <taxon>Desulfuromonadia</taxon>
        <taxon>Geobacterales</taxon>
        <taxon>Geobacteraceae</taxon>
        <taxon>Geoanaerobacter</taxon>
    </lineage>
</organism>
<reference evidence="4 5" key="1">
    <citation type="submission" date="2017-04" db="EMBL/GenBank/DDBJ databases">
        <authorList>
            <consortium name="Geobacter pelophilus Genome Sequencing"/>
            <person name="Aoyagi T."/>
            <person name="Koike H."/>
            <person name="Hori T."/>
        </authorList>
    </citation>
    <scope>NUCLEOTIDE SEQUENCE [LARGE SCALE GENOMIC DNA]</scope>
    <source>
        <strain evidence="4 5">Drf2</strain>
    </source>
</reference>
<dbReference type="InterPro" id="IPR018376">
    <property type="entry name" value="Enoyl-CoA_hyd/isom_CS"/>
</dbReference>
<protein>
    <submittedName>
        <fullName evidence="4">Enoyl-CoA hydratase</fullName>
    </submittedName>
</protein>
<dbReference type="Gene3D" id="3.90.226.10">
    <property type="entry name" value="2-enoyl-CoA Hydratase, Chain A, domain 1"/>
    <property type="match status" value="1"/>
</dbReference>
<dbReference type="PANTHER" id="PTHR11941">
    <property type="entry name" value="ENOYL-COA HYDRATASE-RELATED"/>
    <property type="match status" value="1"/>
</dbReference>
<evidence type="ECO:0000256" key="1">
    <source>
        <dbReference type="ARBA" id="ARBA00005254"/>
    </source>
</evidence>
<dbReference type="InterPro" id="IPR001753">
    <property type="entry name" value="Enoyl-CoA_hydra/iso"/>
</dbReference>
<evidence type="ECO:0000256" key="3">
    <source>
        <dbReference type="RuleBase" id="RU003707"/>
    </source>
</evidence>
<dbReference type="PROSITE" id="PS00166">
    <property type="entry name" value="ENOYL_COA_HYDRATASE"/>
    <property type="match status" value="1"/>
</dbReference>
<evidence type="ECO:0000313" key="5">
    <source>
        <dbReference type="Proteomes" id="UP000194153"/>
    </source>
</evidence>
<accession>A0ABQ0MEB6</accession>
<dbReference type="RefSeq" id="WP_085811858.1">
    <property type="nucleotide sequence ID" value="NZ_BDQG01000001.1"/>
</dbReference>
<gene>
    <name evidence="4" type="ORF">GPEL0_01f0268</name>
</gene>
<dbReference type="Proteomes" id="UP000194153">
    <property type="component" value="Unassembled WGS sequence"/>
</dbReference>
<dbReference type="CDD" id="cd06558">
    <property type="entry name" value="crotonase-like"/>
    <property type="match status" value="1"/>
</dbReference>
<dbReference type="InterPro" id="IPR014748">
    <property type="entry name" value="Enoyl-CoA_hydra_C"/>
</dbReference>
<dbReference type="Pfam" id="PF00378">
    <property type="entry name" value="ECH_1"/>
    <property type="match status" value="1"/>
</dbReference>
<comment type="caution">
    <text evidence="4">The sequence shown here is derived from an EMBL/GenBank/DDBJ whole genome shotgun (WGS) entry which is preliminary data.</text>
</comment>
<sequence length="259" mass="27414">MYQDLLLEKNDGVALLKINRPKAMNSLNDAVLDQLLHAFEVLALDREVRVVVITGAGEKAFVAGADIAEMKNCDVQQALAFSRKGQQLMTLIGKIAKPVIAAVNGFALGGGLELMMACDFAYASENTKVGLPEVTLGVMPGFGGTQNLARLIGRSRANELIFSGRLITAAEAKSWGLLCGVFPAENLMTEVLATAGKIAGNSRLGVAHAKDAVKAGLDMSVAEGLGYEAIHFASLFATKDQKEGMMAFIEKRKPAFVGA</sequence>
<name>A0ABQ0MEB6_9BACT</name>
<dbReference type="Gene3D" id="1.10.12.10">
    <property type="entry name" value="Lyase 2-enoyl-coa Hydratase, Chain A, domain 2"/>
    <property type="match status" value="1"/>
</dbReference>
<evidence type="ECO:0000313" key="4">
    <source>
        <dbReference type="EMBL" id="GAW65402.1"/>
    </source>
</evidence>
<proteinExistence type="inferred from homology"/>
<dbReference type="InterPro" id="IPR029045">
    <property type="entry name" value="ClpP/crotonase-like_dom_sf"/>
</dbReference>
<evidence type="ECO:0000256" key="2">
    <source>
        <dbReference type="ARBA" id="ARBA00023239"/>
    </source>
</evidence>
<dbReference type="SUPFAM" id="SSF52096">
    <property type="entry name" value="ClpP/crotonase"/>
    <property type="match status" value="1"/>
</dbReference>